<dbReference type="EMBL" id="JAUYZG010000025">
    <property type="protein sequence ID" value="KAK2866988.1"/>
    <property type="molecule type" value="Genomic_DNA"/>
</dbReference>
<protein>
    <submittedName>
        <fullName evidence="2">Uncharacterized protein</fullName>
    </submittedName>
</protein>
<gene>
    <name evidence="2" type="ORF">Q8A67_025105</name>
</gene>
<evidence type="ECO:0000313" key="2">
    <source>
        <dbReference type="EMBL" id="KAK2866988.1"/>
    </source>
</evidence>
<keyword evidence="3" id="KW-1185">Reference proteome</keyword>
<feature type="region of interest" description="Disordered" evidence="1">
    <location>
        <begin position="137"/>
        <end position="180"/>
    </location>
</feature>
<proteinExistence type="predicted"/>
<evidence type="ECO:0000256" key="1">
    <source>
        <dbReference type="SAM" id="MobiDB-lite"/>
    </source>
</evidence>
<organism evidence="2 3">
    <name type="scientific">Cirrhinus molitorella</name>
    <name type="common">mud carp</name>
    <dbReference type="NCBI Taxonomy" id="172907"/>
    <lineage>
        <taxon>Eukaryota</taxon>
        <taxon>Metazoa</taxon>
        <taxon>Chordata</taxon>
        <taxon>Craniata</taxon>
        <taxon>Vertebrata</taxon>
        <taxon>Euteleostomi</taxon>
        <taxon>Actinopterygii</taxon>
        <taxon>Neopterygii</taxon>
        <taxon>Teleostei</taxon>
        <taxon>Ostariophysi</taxon>
        <taxon>Cypriniformes</taxon>
        <taxon>Cyprinidae</taxon>
        <taxon>Labeoninae</taxon>
        <taxon>Labeonini</taxon>
        <taxon>Cirrhinus</taxon>
    </lineage>
</organism>
<name>A0AA88P7R0_9TELE</name>
<dbReference type="Proteomes" id="UP001187343">
    <property type="component" value="Unassembled WGS sequence"/>
</dbReference>
<evidence type="ECO:0000313" key="3">
    <source>
        <dbReference type="Proteomes" id="UP001187343"/>
    </source>
</evidence>
<reference evidence="2" key="1">
    <citation type="submission" date="2023-08" db="EMBL/GenBank/DDBJ databases">
        <title>Chromosome-level Genome Assembly of mud carp (Cirrhinus molitorella).</title>
        <authorList>
            <person name="Liu H."/>
        </authorList>
    </citation>
    <scope>NUCLEOTIDE SEQUENCE</scope>
    <source>
        <strain evidence="2">Prfri</strain>
        <tissue evidence="2">Muscle</tissue>
    </source>
</reference>
<accession>A0AA88P7R0</accession>
<sequence>MTVRTEGLEWPIPGGCSYLPGGVPAVTTSTLSVRETREIAGEIKRATPIPPPQYETGASSAALSLTKVGSHLAKAQLGGVGLAAFTRPPSTVGKRATWGLSTSVSWDLVPDQSLWTPTYCREKVVWNDMRDEHLVLRGTRGQRHPGESELLERNPVSEGEQNPFSSPKVLVSKTGPANHP</sequence>
<comment type="caution">
    <text evidence="2">The sequence shown here is derived from an EMBL/GenBank/DDBJ whole genome shotgun (WGS) entry which is preliminary data.</text>
</comment>
<dbReference type="AlphaFoldDB" id="A0AA88P7R0"/>